<evidence type="ECO:0000313" key="2">
    <source>
        <dbReference type="EMBL" id="KFB45359.1"/>
    </source>
</evidence>
<sequence>MEESNTSEAQASSGEGGDANPSDRDREKELLEEEDDDDDDDDDDEAGGTMLQGGVVVIEHVADVSGTSGTAASTDGSAVEDVSMVEESSSQMVEEGREAEVLQTPSSNTRSRASSFAVGTNTTMSTTTTTTITTAATSIGRRERRRPGNRVAMQRTPIVWNEGRPHRSGAAGPSGMISSNQQAGNYQQQSSPQMTRRRGGPRGKRGNAYRH</sequence>
<evidence type="ECO:0000313" key="3">
    <source>
        <dbReference type="EnsemblMetazoa" id="ASIC013310-PA"/>
    </source>
</evidence>
<feature type="region of interest" description="Disordered" evidence="1">
    <location>
        <begin position="1"/>
        <end position="54"/>
    </location>
</feature>
<dbReference type="EMBL" id="KE525302">
    <property type="protein sequence ID" value="KFB45359.1"/>
    <property type="molecule type" value="Genomic_DNA"/>
</dbReference>
<name>A0A084W565_ANOSI</name>
<feature type="compositionally biased region" description="Low complexity" evidence="1">
    <location>
        <begin position="120"/>
        <end position="139"/>
    </location>
</feature>
<dbReference type="AlphaFoldDB" id="A0A084W565"/>
<dbReference type="EMBL" id="ATLV01020511">
    <property type="status" value="NOT_ANNOTATED_CDS"/>
    <property type="molecule type" value="Genomic_DNA"/>
</dbReference>
<reference evidence="3" key="2">
    <citation type="submission" date="2020-05" db="UniProtKB">
        <authorList>
            <consortium name="EnsemblMetazoa"/>
        </authorList>
    </citation>
    <scope>IDENTIFICATION</scope>
</reference>
<reference evidence="2 4" key="1">
    <citation type="journal article" date="2014" name="BMC Genomics">
        <title>Genome sequence of Anopheles sinensis provides insight into genetics basis of mosquito competence for malaria parasites.</title>
        <authorList>
            <person name="Zhou D."/>
            <person name="Zhang D."/>
            <person name="Ding G."/>
            <person name="Shi L."/>
            <person name="Hou Q."/>
            <person name="Ye Y."/>
            <person name="Xu Y."/>
            <person name="Zhou H."/>
            <person name="Xiong C."/>
            <person name="Li S."/>
            <person name="Yu J."/>
            <person name="Hong S."/>
            <person name="Yu X."/>
            <person name="Zou P."/>
            <person name="Chen C."/>
            <person name="Chang X."/>
            <person name="Wang W."/>
            <person name="Lv Y."/>
            <person name="Sun Y."/>
            <person name="Ma L."/>
            <person name="Shen B."/>
            <person name="Zhu C."/>
        </authorList>
    </citation>
    <scope>NUCLEOTIDE SEQUENCE [LARGE SCALE GENOMIC DNA]</scope>
</reference>
<keyword evidence="4" id="KW-1185">Reference proteome</keyword>
<gene>
    <name evidence="2" type="ORF">ZHAS_00013310</name>
</gene>
<protein>
    <submittedName>
        <fullName evidence="2">AGAP001754-PA-like protein</fullName>
    </submittedName>
</protein>
<feature type="compositionally biased region" description="Polar residues" evidence="1">
    <location>
        <begin position="176"/>
        <end position="194"/>
    </location>
</feature>
<dbReference type="VEuPathDB" id="VectorBase:ASIS003078"/>
<evidence type="ECO:0000256" key="1">
    <source>
        <dbReference type="SAM" id="MobiDB-lite"/>
    </source>
</evidence>
<dbReference type="EnsemblMetazoa" id="ASIC013310-RA">
    <property type="protein sequence ID" value="ASIC013310-PA"/>
    <property type="gene ID" value="ASIC013310"/>
</dbReference>
<feature type="region of interest" description="Disordered" evidence="1">
    <location>
        <begin position="86"/>
        <end position="211"/>
    </location>
</feature>
<feature type="compositionally biased region" description="Polar residues" evidence="1">
    <location>
        <begin position="1"/>
        <end position="13"/>
    </location>
</feature>
<accession>A0A084W565</accession>
<feature type="compositionally biased region" description="Acidic residues" evidence="1">
    <location>
        <begin position="30"/>
        <end position="46"/>
    </location>
</feature>
<feature type="compositionally biased region" description="Polar residues" evidence="1">
    <location>
        <begin position="103"/>
        <end position="119"/>
    </location>
</feature>
<dbReference type="VEuPathDB" id="VectorBase:ASIC013310"/>
<dbReference type="Proteomes" id="UP000030765">
    <property type="component" value="Unassembled WGS sequence"/>
</dbReference>
<proteinExistence type="predicted"/>
<organism evidence="3 4">
    <name type="scientific">Anopheles sinensis</name>
    <name type="common">Mosquito</name>
    <dbReference type="NCBI Taxonomy" id="74873"/>
    <lineage>
        <taxon>Eukaryota</taxon>
        <taxon>Metazoa</taxon>
        <taxon>Ecdysozoa</taxon>
        <taxon>Arthropoda</taxon>
        <taxon>Hexapoda</taxon>
        <taxon>Insecta</taxon>
        <taxon>Pterygota</taxon>
        <taxon>Neoptera</taxon>
        <taxon>Endopterygota</taxon>
        <taxon>Diptera</taxon>
        <taxon>Nematocera</taxon>
        <taxon>Culicoidea</taxon>
        <taxon>Culicidae</taxon>
        <taxon>Anophelinae</taxon>
        <taxon>Anopheles</taxon>
    </lineage>
</organism>
<feature type="compositionally biased region" description="Basic residues" evidence="1">
    <location>
        <begin position="195"/>
        <end position="211"/>
    </location>
</feature>
<evidence type="ECO:0000313" key="4">
    <source>
        <dbReference type="Proteomes" id="UP000030765"/>
    </source>
</evidence>
<dbReference type="VEuPathDB" id="VectorBase:ASIS010949"/>